<evidence type="ECO:0000313" key="2">
    <source>
        <dbReference type="EMBL" id="EAX90582.1"/>
    </source>
</evidence>
<keyword evidence="3" id="KW-1185">Reference proteome</keyword>
<dbReference type="InParanoid" id="A2FWY1"/>
<dbReference type="EMBL" id="DS114096">
    <property type="protein sequence ID" value="EAX90582.1"/>
    <property type="molecule type" value="Genomic_DNA"/>
</dbReference>
<reference evidence="2" key="1">
    <citation type="submission" date="2006-10" db="EMBL/GenBank/DDBJ databases">
        <authorList>
            <person name="Amadeo P."/>
            <person name="Zhao Q."/>
            <person name="Wortman J."/>
            <person name="Fraser-Liggett C."/>
            <person name="Carlton J."/>
        </authorList>
    </citation>
    <scope>NUCLEOTIDE SEQUENCE</scope>
    <source>
        <strain evidence="2">G3</strain>
    </source>
</reference>
<accession>A2FWY1</accession>
<name>A2FWY1_TRIV3</name>
<reference evidence="2" key="2">
    <citation type="journal article" date="2007" name="Science">
        <title>Draft genome sequence of the sexually transmitted pathogen Trichomonas vaginalis.</title>
        <authorList>
            <person name="Carlton J.M."/>
            <person name="Hirt R.P."/>
            <person name="Silva J.C."/>
            <person name="Delcher A.L."/>
            <person name="Schatz M."/>
            <person name="Zhao Q."/>
            <person name="Wortman J.R."/>
            <person name="Bidwell S.L."/>
            <person name="Alsmark U.C.M."/>
            <person name="Besteiro S."/>
            <person name="Sicheritz-Ponten T."/>
            <person name="Noel C.J."/>
            <person name="Dacks J.B."/>
            <person name="Foster P.G."/>
            <person name="Simillion C."/>
            <person name="Van de Peer Y."/>
            <person name="Miranda-Saavedra D."/>
            <person name="Barton G.J."/>
            <person name="Westrop G.D."/>
            <person name="Mueller S."/>
            <person name="Dessi D."/>
            <person name="Fiori P.L."/>
            <person name="Ren Q."/>
            <person name="Paulsen I."/>
            <person name="Zhang H."/>
            <person name="Bastida-Corcuera F.D."/>
            <person name="Simoes-Barbosa A."/>
            <person name="Brown M.T."/>
            <person name="Hayes R.D."/>
            <person name="Mukherjee M."/>
            <person name="Okumura C.Y."/>
            <person name="Schneider R."/>
            <person name="Smith A.J."/>
            <person name="Vanacova S."/>
            <person name="Villalvazo M."/>
            <person name="Haas B.J."/>
            <person name="Pertea M."/>
            <person name="Feldblyum T.V."/>
            <person name="Utterback T.R."/>
            <person name="Shu C.L."/>
            <person name="Osoegawa K."/>
            <person name="de Jong P.J."/>
            <person name="Hrdy I."/>
            <person name="Horvathova L."/>
            <person name="Zubacova Z."/>
            <person name="Dolezal P."/>
            <person name="Malik S.B."/>
            <person name="Logsdon J.M. Jr."/>
            <person name="Henze K."/>
            <person name="Gupta A."/>
            <person name="Wang C.C."/>
            <person name="Dunne R.L."/>
            <person name="Upcroft J.A."/>
            <person name="Upcroft P."/>
            <person name="White O."/>
            <person name="Salzberg S.L."/>
            <person name="Tang P."/>
            <person name="Chiu C.-H."/>
            <person name="Lee Y.-S."/>
            <person name="Embley T.M."/>
            <person name="Coombs G.H."/>
            <person name="Mottram J.C."/>
            <person name="Tachezy J."/>
            <person name="Fraser-Liggett C.M."/>
            <person name="Johnson P.J."/>
        </authorList>
    </citation>
    <scope>NUCLEOTIDE SEQUENCE [LARGE SCALE GENOMIC DNA]</scope>
    <source>
        <strain evidence="2">G3</strain>
    </source>
</reference>
<dbReference type="SUPFAM" id="SSF57997">
    <property type="entry name" value="Tropomyosin"/>
    <property type="match status" value="1"/>
</dbReference>
<dbReference type="KEGG" id="tva:4748269"/>
<protein>
    <submittedName>
        <fullName evidence="2">Uncharacterized protein</fullName>
    </submittedName>
</protein>
<feature type="coiled-coil region" evidence="1">
    <location>
        <begin position="5"/>
        <end position="217"/>
    </location>
</feature>
<dbReference type="AlphaFoldDB" id="A2FWY1"/>
<gene>
    <name evidence="2" type="ORF">TVAG_221250</name>
</gene>
<dbReference type="Proteomes" id="UP000001542">
    <property type="component" value="Unassembled WGS sequence"/>
</dbReference>
<evidence type="ECO:0000256" key="1">
    <source>
        <dbReference type="SAM" id="Coils"/>
    </source>
</evidence>
<proteinExistence type="predicted"/>
<keyword evidence="1" id="KW-0175">Coiled coil</keyword>
<organism evidence="2 3">
    <name type="scientific">Trichomonas vaginalis (strain ATCC PRA-98 / G3)</name>
    <dbReference type="NCBI Taxonomy" id="412133"/>
    <lineage>
        <taxon>Eukaryota</taxon>
        <taxon>Metamonada</taxon>
        <taxon>Parabasalia</taxon>
        <taxon>Trichomonadida</taxon>
        <taxon>Trichomonadidae</taxon>
        <taxon>Trichomonas</taxon>
    </lineage>
</organism>
<dbReference type="VEuPathDB" id="TrichDB:TVAGG3_0033760"/>
<sequence length="257" mass="30462">MKSKIEDYEKNISNSYEEISKYNSQIEESNSKLDECEKQLKLFSSSDKHRINVLQQELESKTQRLKEITQLSIQQNQKLTESMNRITDLEKSRENNDDLKRRIEILENQADVFRANERRLQRRISELKDKLVNTSKYEEMYSELEKKFKESQEMAKSAIKRLTIEMDRKSLEEATQSPSLEEMESLRQSLSEKEMKIKDLEKIISEQNSKVDENDENLIEVFDIAKFEDLSDSEFRKKALTIIGKLWLEKVSKSQSK</sequence>
<evidence type="ECO:0000313" key="3">
    <source>
        <dbReference type="Proteomes" id="UP000001542"/>
    </source>
</evidence>